<name>W4QNZ0_HALA3</name>
<reference evidence="1 2" key="1">
    <citation type="journal article" date="2014" name="Genome Announc.">
        <title>Draft Genome Sequences of Three Alkaliphilic Bacillus Strains, Bacillus wakoensis JCM 9140T, Bacillus akibai JCM 9157T, and Bacillus hemicellulosilyticus JCM 9152T.</title>
        <authorList>
            <person name="Yuki M."/>
            <person name="Oshima K."/>
            <person name="Suda W."/>
            <person name="Oshida Y."/>
            <person name="Kitamura K."/>
            <person name="Iida T."/>
            <person name="Hattori M."/>
            <person name="Ohkuma M."/>
        </authorList>
    </citation>
    <scope>NUCLEOTIDE SEQUENCE [LARGE SCALE GENOMIC DNA]</scope>
    <source>
        <strain evidence="1 2">JCM 9157</strain>
    </source>
</reference>
<proteinExistence type="predicted"/>
<evidence type="ECO:0000313" key="2">
    <source>
        <dbReference type="Proteomes" id="UP000018896"/>
    </source>
</evidence>
<dbReference type="STRING" id="1236973.JCM9157_34"/>
<evidence type="ECO:0000313" key="1">
    <source>
        <dbReference type="EMBL" id="GAE33049.1"/>
    </source>
</evidence>
<dbReference type="RefSeq" id="WP_052012850.1">
    <property type="nucleotide sequence ID" value="NZ_BAUV01000001.1"/>
</dbReference>
<dbReference type="eggNOG" id="ENOG5030PEM">
    <property type="taxonomic scope" value="Bacteria"/>
</dbReference>
<protein>
    <submittedName>
        <fullName evidence="1">Uncharacterized protein</fullName>
    </submittedName>
</protein>
<dbReference type="Proteomes" id="UP000018896">
    <property type="component" value="Unassembled WGS sequence"/>
</dbReference>
<accession>W4QNZ0</accession>
<keyword evidence="2" id="KW-1185">Reference proteome</keyword>
<sequence>MVSFHINPLQVECTLFFQENPYTYETIKGLATRLGRNKEDLSEVLDLLVANMVIEQVGTGEHAIYHYIQPVTIGFEKEESWKQM</sequence>
<comment type="caution">
    <text evidence="1">The sequence shown here is derived from an EMBL/GenBank/DDBJ whole genome shotgun (WGS) entry which is preliminary data.</text>
</comment>
<organism evidence="1 2">
    <name type="scientific">Halalkalibacter akibai (strain ATCC 43226 / DSM 21942 / CIP 109018 / JCM 9157 / 1139)</name>
    <name type="common">Bacillus akibai</name>
    <dbReference type="NCBI Taxonomy" id="1236973"/>
    <lineage>
        <taxon>Bacteria</taxon>
        <taxon>Bacillati</taxon>
        <taxon>Bacillota</taxon>
        <taxon>Bacilli</taxon>
        <taxon>Bacillales</taxon>
        <taxon>Bacillaceae</taxon>
        <taxon>Halalkalibacter</taxon>
    </lineage>
</organism>
<dbReference type="AlphaFoldDB" id="W4QNZ0"/>
<gene>
    <name evidence="1" type="ORF">JCM9157_34</name>
</gene>
<dbReference type="EMBL" id="BAUV01000001">
    <property type="protein sequence ID" value="GAE33049.1"/>
    <property type="molecule type" value="Genomic_DNA"/>
</dbReference>
<dbReference type="OrthoDB" id="2390233at2"/>